<evidence type="ECO:0000313" key="3">
    <source>
        <dbReference type="Proteomes" id="UP000499080"/>
    </source>
</evidence>
<reference evidence="2 3" key="1">
    <citation type="journal article" date="2019" name="Sci. Rep.">
        <title>Orb-weaving spider Araneus ventricosus genome elucidates the spidroin gene catalogue.</title>
        <authorList>
            <person name="Kono N."/>
            <person name="Nakamura H."/>
            <person name="Ohtoshi R."/>
            <person name="Moran D.A.P."/>
            <person name="Shinohara A."/>
            <person name="Yoshida Y."/>
            <person name="Fujiwara M."/>
            <person name="Mori M."/>
            <person name="Tomita M."/>
            <person name="Arakawa K."/>
        </authorList>
    </citation>
    <scope>NUCLEOTIDE SEQUENCE [LARGE SCALE GENOMIC DNA]</scope>
</reference>
<keyword evidence="3" id="KW-1185">Reference proteome</keyword>
<sequence length="77" mass="8608">MRPWWPSGKLSASEPEGSRFETQFHCRSVMYWACGTLNHRSRVKRPPVGVVRKFGEGMPAQVSSSTSDRGSKLRGPS</sequence>
<evidence type="ECO:0000313" key="2">
    <source>
        <dbReference type="EMBL" id="GBM66513.1"/>
    </source>
</evidence>
<evidence type="ECO:0000256" key="1">
    <source>
        <dbReference type="SAM" id="MobiDB-lite"/>
    </source>
</evidence>
<proteinExistence type="predicted"/>
<accession>A0A4Y2HN43</accession>
<feature type="region of interest" description="Disordered" evidence="1">
    <location>
        <begin position="54"/>
        <end position="77"/>
    </location>
</feature>
<comment type="caution">
    <text evidence="2">The sequence shown here is derived from an EMBL/GenBank/DDBJ whole genome shotgun (WGS) entry which is preliminary data.</text>
</comment>
<dbReference type="EMBL" id="BGPR01103475">
    <property type="protein sequence ID" value="GBM66513.1"/>
    <property type="molecule type" value="Genomic_DNA"/>
</dbReference>
<protein>
    <submittedName>
        <fullName evidence="2">Uncharacterized protein</fullName>
    </submittedName>
</protein>
<dbReference type="AlphaFoldDB" id="A0A4Y2HN43"/>
<organism evidence="2 3">
    <name type="scientific">Araneus ventricosus</name>
    <name type="common">Orbweaver spider</name>
    <name type="synonym">Epeira ventricosa</name>
    <dbReference type="NCBI Taxonomy" id="182803"/>
    <lineage>
        <taxon>Eukaryota</taxon>
        <taxon>Metazoa</taxon>
        <taxon>Ecdysozoa</taxon>
        <taxon>Arthropoda</taxon>
        <taxon>Chelicerata</taxon>
        <taxon>Arachnida</taxon>
        <taxon>Araneae</taxon>
        <taxon>Araneomorphae</taxon>
        <taxon>Entelegynae</taxon>
        <taxon>Araneoidea</taxon>
        <taxon>Araneidae</taxon>
        <taxon>Araneus</taxon>
    </lineage>
</organism>
<gene>
    <name evidence="2" type="ORF">AVEN_252276_1</name>
</gene>
<name>A0A4Y2HN43_ARAVE</name>
<dbReference type="Proteomes" id="UP000499080">
    <property type="component" value="Unassembled WGS sequence"/>
</dbReference>